<gene>
    <name evidence="5" type="ORF">H8S20_12310</name>
</gene>
<comment type="caution">
    <text evidence="5">The sequence shown here is derived from an EMBL/GenBank/DDBJ whole genome shotgun (WGS) entry which is preliminary data.</text>
</comment>
<organism evidence="5 6">
    <name type="scientific">Clostridium hominis</name>
    <dbReference type="NCBI Taxonomy" id="2763036"/>
    <lineage>
        <taxon>Bacteria</taxon>
        <taxon>Bacillati</taxon>
        <taxon>Bacillota</taxon>
        <taxon>Clostridia</taxon>
        <taxon>Eubacteriales</taxon>
        <taxon>Clostridiaceae</taxon>
        <taxon>Clostridium</taxon>
    </lineage>
</organism>
<keyword evidence="2 3" id="KW-0175">Coiled coil</keyword>
<dbReference type="EMBL" id="JACOOO010000025">
    <property type="protein sequence ID" value="MBC5629674.1"/>
    <property type="molecule type" value="Genomic_DNA"/>
</dbReference>
<dbReference type="Proteomes" id="UP000596929">
    <property type="component" value="Unassembled WGS sequence"/>
</dbReference>
<evidence type="ECO:0000256" key="1">
    <source>
        <dbReference type="ARBA" id="ARBA00004196"/>
    </source>
</evidence>
<dbReference type="Gene3D" id="2.40.30.170">
    <property type="match status" value="1"/>
</dbReference>
<dbReference type="RefSeq" id="WP_186860313.1">
    <property type="nucleotide sequence ID" value="NZ_JACOOO010000025.1"/>
</dbReference>
<comment type="subcellular location">
    <subcellularLocation>
        <location evidence="1">Cell envelope</location>
    </subcellularLocation>
</comment>
<sequence>MKMFKKGKMLSKKTISIILAGLVIVAGTIYVGVNSYKEKNEANQFETREREYKVTRGNITAGVKGNGSLKFEGVKHNFDEEVIIGEVFVKDGQNVIKGDKLVSISEKYLDEKLEELNKDLNTAQLALEQAEGSKRSTVLSNDKAWNEKVQGTKSQYESQKRGLVDNINNLNDRLANVNTQLEEVRKQIDELSAKGEENNLQIEELKVKESALLSEQSSIQGELDSANKRLSNLEADRQKQLESESNEYTANSEINNININGLDGAIASAQEEVNKVQEEINKINKLKESPILYANTDGIVSAINAKVGDKISAGVSIVDIGESAKVTAELTISQNDIVNIEVGQEVTLEVSTYQDEKFKGKVTYLNLKSNSQGNSTTYSATVELEPTDYKLLEGMTVSAQFIIKEVKDVIMLSNKAIVLKDGKQFVKLKNEDGSTTEVEIQTGFSDGKNTEITGGLNEGDTVVIGG</sequence>
<feature type="coiled-coil region" evidence="3">
    <location>
        <begin position="106"/>
        <end position="289"/>
    </location>
</feature>
<dbReference type="Gene3D" id="2.40.420.20">
    <property type="match status" value="1"/>
</dbReference>
<name>A0ABR7DE48_9CLOT</name>
<dbReference type="InterPro" id="IPR058636">
    <property type="entry name" value="Beta-barrel_YknX"/>
</dbReference>
<feature type="domain" description="YknX-like beta-barrel" evidence="4">
    <location>
        <begin position="328"/>
        <end position="399"/>
    </location>
</feature>
<evidence type="ECO:0000259" key="4">
    <source>
        <dbReference type="Pfam" id="PF25990"/>
    </source>
</evidence>
<evidence type="ECO:0000256" key="3">
    <source>
        <dbReference type="SAM" id="Coils"/>
    </source>
</evidence>
<reference evidence="5 6" key="1">
    <citation type="submission" date="2020-08" db="EMBL/GenBank/DDBJ databases">
        <title>Genome public.</title>
        <authorList>
            <person name="Liu C."/>
            <person name="Sun Q."/>
        </authorList>
    </citation>
    <scope>NUCLEOTIDE SEQUENCE [LARGE SCALE GENOMIC DNA]</scope>
    <source>
        <strain evidence="5 6">NSJ-6</strain>
    </source>
</reference>
<dbReference type="Pfam" id="PF25990">
    <property type="entry name" value="Beta-barrel_YknX"/>
    <property type="match status" value="1"/>
</dbReference>
<evidence type="ECO:0000313" key="5">
    <source>
        <dbReference type="EMBL" id="MBC5629674.1"/>
    </source>
</evidence>
<dbReference type="PANTHER" id="PTHR32347:SF14">
    <property type="entry name" value="EFFLUX SYSTEM COMPONENT YKNX-RELATED"/>
    <property type="match status" value="1"/>
</dbReference>
<evidence type="ECO:0000256" key="2">
    <source>
        <dbReference type="ARBA" id="ARBA00023054"/>
    </source>
</evidence>
<dbReference type="PRINTS" id="PR01490">
    <property type="entry name" value="RTXTOXIND"/>
</dbReference>
<dbReference type="InterPro" id="IPR050465">
    <property type="entry name" value="UPF0194_transport"/>
</dbReference>
<proteinExistence type="predicted"/>
<evidence type="ECO:0000313" key="6">
    <source>
        <dbReference type="Proteomes" id="UP000596929"/>
    </source>
</evidence>
<dbReference type="PANTHER" id="PTHR32347">
    <property type="entry name" value="EFFLUX SYSTEM COMPONENT YKNX-RELATED"/>
    <property type="match status" value="1"/>
</dbReference>
<keyword evidence="6" id="KW-1185">Reference proteome</keyword>
<protein>
    <submittedName>
        <fullName evidence="5">HlyD family efflux transporter periplasmic adaptor subunit</fullName>
    </submittedName>
</protein>
<accession>A0ABR7DE48</accession>